<dbReference type="PANTHER" id="PTHR13720">
    <property type="entry name" value="WD-40 REPEAT PROTEIN"/>
    <property type="match status" value="1"/>
</dbReference>
<feature type="region of interest" description="Disordered" evidence="4">
    <location>
        <begin position="438"/>
        <end position="481"/>
    </location>
</feature>
<dbReference type="SUPFAM" id="SSF50978">
    <property type="entry name" value="WD40 repeat-like"/>
    <property type="match status" value="1"/>
</dbReference>
<evidence type="ECO:0000313" key="6">
    <source>
        <dbReference type="EMBL" id="KZS95018.1"/>
    </source>
</evidence>
<keyword evidence="5" id="KW-0472">Membrane</keyword>
<protein>
    <submittedName>
        <fullName evidence="6">WD40 repeat-like protein</fullName>
    </submittedName>
</protein>
<proteinExistence type="predicted"/>
<evidence type="ECO:0000256" key="3">
    <source>
        <dbReference type="PROSITE-ProRule" id="PRU00221"/>
    </source>
</evidence>
<dbReference type="InterPro" id="IPR050630">
    <property type="entry name" value="WD_repeat_EMAP"/>
</dbReference>
<dbReference type="AlphaFoldDB" id="A0A164WG53"/>
<dbReference type="OrthoDB" id="3238562at2759"/>
<dbReference type="InterPro" id="IPR015943">
    <property type="entry name" value="WD40/YVTN_repeat-like_dom_sf"/>
</dbReference>
<evidence type="ECO:0000256" key="4">
    <source>
        <dbReference type="SAM" id="MobiDB-lite"/>
    </source>
</evidence>
<evidence type="ECO:0000313" key="7">
    <source>
        <dbReference type="Proteomes" id="UP000076722"/>
    </source>
</evidence>
<dbReference type="InterPro" id="IPR036322">
    <property type="entry name" value="WD40_repeat_dom_sf"/>
</dbReference>
<feature type="compositionally biased region" description="Low complexity" evidence="4">
    <location>
        <begin position="447"/>
        <end position="466"/>
    </location>
</feature>
<accession>A0A164WG53</accession>
<feature type="repeat" description="WD" evidence="3">
    <location>
        <begin position="97"/>
        <end position="128"/>
    </location>
</feature>
<evidence type="ECO:0000256" key="1">
    <source>
        <dbReference type="ARBA" id="ARBA00022574"/>
    </source>
</evidence>
<name>A0A164WG53_9AGAM</name>
<dbReference type="EMBL" id="KV419402">
    <property type="protein sequence ID" value="KZS95018.1"/>
    <property type="molecule type" value="Genomic_DNA"/>
</dbReference>
<evidence type="ECO:0000256" key="5">
    <source>
        <dbReference type="SAM" id="Phobius"/>
    </source>
</evidence>
<dbReference type="InterPro" id="IPR001680">
    <property type="entry name" value="WD40_rpt"/>
</dbReference>
<keyword evidence="5" id="KW-0812">Transmembrane</keyword>
<keyword evidence="1 3" id="KW-0853">WD repeat</keyword>
<dbReference type="Gene3D" id="2.130.10.10">
    <property type="entry name" value="YVTN repeat-like/Quinoprotein amine dehydrogenase"/>
    <property type="match status" value="1"/>
</dbReference>
<organism evidence="6 7">
    <name type="scientific">Sistotremastrum niveocremeum HHB9708</name>
    <dbReference type="NCBI Taxonomy" id="1314777"/>
    <lineage>
        <taxon>Eukaryota</taxon>
        <taxon>Fungi</taxon>
        <taxon>Dikarya</taxon>
        <taxon>Basidiomycota</taxon>
        <taxon>Agaricomycotina</taxon>
        <taxon>Agaricomycetes</taxon>
        <taxon>Sistotremastrales</taxon>
        <taxon>Sistotremastraceae</taxon>
        <taxon>Sertulicium</taxon>
        <taxon>Sertulicium niveocremeum</taxon>
    </lineage>
</organism>
<sequence length="543" mass="59642">MSLTPEHTLNLDNHQAINCLAAVFRGDVIAAGGNDGNLVLWEPSNRQTCIIDLGAPVISMISLSQQTGISLVCGLADGWLVTVECESLKDIPQISHRSAHAGPITAVAYNAKYEVLVTGGQIDGVRLWRCTIGEEKNWLKEACLDDRGEESLGVVQELAFVNDDEDLLVVYVGGTILLLDVASGSPLHRIAVGSPILSSALDLSGTRILLSTADHRWEIRTLVDGKVEASQGIWNRGVVFLGPVQFLSLDVLAISDPTGDLLICRKRRNDYNVEIGDHRGNRTDIPYPGGICFPKFDKIRLVTATTSSAQNQTIIRAWRFHEKSSVFKSELAFAIAICILGCMIAAGTLLVWFRRADWTLLADLFTQTARIGIRTPAKPSGWNTSFQLAQRISYQVPTNSDLQLVHQRLVPSLLSHPFPQPIKLRMSIESEVQTSSARQSLSLPQGSLKASSDDSCTSSSSAWTASKCDERTSENPQCPPEHTRTIKVWRCQSAETPDQTKFEPFRDFLASLSSDPRSYEHYLTVFMTRANSQAPFCAKYVAG</sequence>
<evidence type="ECO:0000256" key="2">
    <source>
        <dbReference type="ARBA" id="ARBA00022737"/>
    </source>
</evidence>
<keyword evidence="2" id="KW-0677">Repeat</keyword>
<dbReference type="PANTHER" id="PTHR13720:SF33">
    <property type="entry name" value="HELP DOMAIN-CONTAINING PROTEIN"/>
    <property type="match status" value="1"/>
</dbReference>
<keyword evidence="7" id="KW-1185">Reference proteome</keyword>
<dbReference type="Pfam" id="PF00400">
    <property type="entry name" value="WD40"/>
    <property type="match status" value="1"/>
</dbReference>
<feature type="transmembrane region" description="Helical" evidence="5">
    <location>
        <begin position="331"/>
        <end position="353"/>
    </location>
</feature>
<keyword evidence="5" id="KW-1133">Transmembrane helix</keyword>
<dbReference type="SMART" id="SM00320">
    <property type="entry name" value="WD40"/>
    <property type="match status" value="2"/>
</dbReference>
<gene>
    <name evidence="6" type="ORF">SISNIDRAFT_464693</name>
</gene>
<dbReference type="Proteomes" id="UP000076722">
    <property type="component" value="Unassembled WGS sequence"/>
</dbReference>
<dbReference type="PROSITE" id="PS50082">
    <property type="entry name" value="WD_REPEATS_2"/>
    <property type="match status" value="1"/>
</dbReference>
<reference evidence="6 7" key="1">
    <citation type="journal article" date="2016" name="Mol. Biol. Evol.">
        <title>Comparative Genomics of Early-Diverging Mushroom-Forming Fungi Provides Insights into the Origins of Lignocellulose Decay Capabilities.</title>
        <authorList>
            <person name="Nagy L.G."/>
            <person name="Riley R."/>
            <person name="Tritt A."/>
            <person name="Adam C."/>
            <person name="Daum C."/>
            <person name="Floudas D."/>
            <person name="Sun H."/>
            <person name="Yadav J.S."/>
            <person name="Pangilinan J."/>
            <person name="Larsson K.H."/>
            <person name="Matsuura K."/>
            <person name="Barry K."/>
            <person name="Labutti K."/>
            <person name="Kuo R."/>
            <person name="Ohm R.A."/>
            <person name="Bhattacharya S.S."/>
            <person name="Shirouzu T."/>
            <person name="Yoshinaga Y."/>
            <person name="Martin F.M."/>
            <person name="Grigoriev I.V."/>
            <person name="Hibbett D.S."/>
        </authorList>
    </citation>
    <scope>NUCLEOTIDE SEQUENCE [LARGE SCALE GENOMIC DNA]</scope>
    <source>
        <strain evidence="6 7">HHB9708</strain>
    </source>
</reference>